<sequence>MKKYLLHFATTMILAGSVHLAYGQKILPNMRPYDQRGLNMFEPPKNDTATFTHLQLKIGAGFTQQFQALRHSNEATPNIVNGVDQNKLITIGNGFNLATANLNLDATLADGIELNVITYLSSRHHNDTWVKGGYLQIDKLSFLHNQTIDHLMNNVRFRVGDFEINYGDAHFRRTDNGQAIQNPFVGNYIMDAFMTAISGEAYVMSKGWIGMIGVAGSQVNTTVTNPSGRGPAIYGKLGFDKQLTPDFRFRLTGSIYTNRKSPGNQLYNGDRGGSRYYLVMENTQATISNNAWSGEYNPQFSNHVTSIMINPFIQYRGLVFFGTYEHAQGRTGAETSNRKADQLVGDLLYYFGPKQNIYLGVRYDWVKGELPGISQAVNIDRVQAALGWYIAPTVLLKAEYVNQRYHDYPTNNINYGGQFHGLMLEGTVGF</sequence>
<dbReference type="EMBL" id="FPCJ01000001">
    <property type="protein sequence ID" value="SFV35009.1"/>
    <property type="molecule type" value="Genomic_DNA"/>
</dbReference>
<evidence type="ECO:0000313" key="2">
    <source>
        <dbReference type="Proteomes" id="UP000199537"/>
    </source>
</evidence>
<proteinExistence type="predicted"/>
<dbReference type="Proteomes" id="UP000199537">
    <property type="component" value="Unassembled WGS sequence"/>
</dbReference>
<dbReference type="OrthoDB" id="638836at2"/>
<dbReference type="STRING" id="1393122.SAMN05660895_2136"/>
<evidence type="ECO:0008006" key="3">
    <source>
        <dbReference type="Google" id="ProtNLM"/>
    </source>
</evidence>
<name>A0A1I7NK75_9BACT</name>
<reference evidence="2" key="1">
    <citation type="submission" date="2016-10" db="EMBL/GenBank/DDBJ databases">
        <authorList>
            <person name="Varghese N."/>
            <person name="Submissions S."/>
        </authorList>
    </citation>
    <scope>NUCLEOTIDE SEQUENCE [LARGE SCALE GENOMIC DNA]</scope>
    <source>
        <strain evidence="2">DSM 14807</strain>
    </source>
</reference>
<gene>
    <name evidence="1" type="ORF">SAMN05660895_2136</name>
</gene>
<protein>
    <recommendedName>
        <fullName evidence="3">Phosphate-selective porin O and P</fullName>
    </recommendedName>
</protein>
<accession>A0A1I7NK75</accession>
<dbReference type="SUPFAM" id="SSF56935">
    <property type="entry name" value="Porins"/>
    <property type="match status" value="1"/>
</dbReference>
<keyword evidence="2" id="KW-1185">Reference proteome</keyword>
<organism evidence="1 2">
    <name type="scientific">Thermoflavifilum thermophilum</name>
    <dbReference type="NCBI Taxonomy" id="1393122"/>
    <lineage>
        <taxon>Bacteria</taxon>
        <taxon>Pseudomonadati</taxon>
        <taxon>Bacteroidota</taxon>
        <taxon>Chitinophagia</taxon>
        <taxon>Chitinophagales</taxon>
        <taxon>Chitinophagaceae</taxon>
        <taxon>Thermoflavifilum</taxon>
    </lineage>
</organism>
<dbReference type="RefSeq" id="WP_092460373.1">
    <property type="nucleotide sequence ID" value="NZ_FPCJ01000001.1"/>
</dbReference>
<dbReference type="AlphaFoldDB" id="A0A1I7NK75"/>
<evidence type="ECO:0000313" key="1">
    <source>
        <dbReference type="EMBL" id="SFV35009.1"/>
    </source>
</evidence>